<evidence type="ECO:0000256" key="3">
    <source>
        <dbReference type="ARBA" id="ARBA00022837"/>
    </source>
</evidence>
<gene>
    <name evidence="6" type="ORF">J437_LFUL011596</name>
</gene>
<dbReference type="Gene3D" id="1.10.238.10">
    <property type="entry name" value="EF-hand"/>
    <property type="match status" value="1"/>
</dbReference>
<dbReference type="PANTHER" id="PTHR23104">
    <property type="entry name" value="MULTIPLE COAGULATION FACTOR DEFICIENCY PROTEIN 2 NEURAL STEM CELL DERIVED NEURONAL SURVIVAL PROTEIN"/>
    <property type="match status" value="1"/>
</dbReference>
<reference evidence="6" key="1">
    <citation type="submission" date="2013-04" db="EMBL/GenBank/DDBJ databases">
        <authorList>
            <person name="Qu J."/>
            <person name="Murali S.C."/>
            <person name="Bandaranaike D."/>
            <person name="Bellair M."/>
            <person name="Blankenburg K."/>
            <person name="Chao H."/>
            <person name="Dinh H."/>
            <person name="Doddapaneni H."/>
            <person name="Downs B."/>
            <person name="Dugan-Rocha S."/>
            <person name="Elkadiri S."/>
            <person name="Gnanaolivu R.D."/>
            <person name="Hernandez B."/>
            <person name="Javaid M."/>
            <person name="Jayaseelan J.C."/>
            <person name="Lee S."/>
            <person name="Li M."/>
            <person name="Ming W."/>
            <person name="Munidasa M."/>
            <person name="Muniz J."/>
            <person name="Nguyen L."/>
            <person name="Ongeri F."/>
            <person name="Osuji N."/>
            <person name="Pu L.-L."/>
            <person name="Puazo M."/>
            <person name="Qu C."/>
            <person name="Quiroz J."/>
            <person name="Raj R."/>
            <person name="Weissenberger G."/>
            <person name="Xin Y."/>
            <person name="Zou X."/>
            <person name="Han Y."/>
            <person name="Richards S."/>
            <person name="Worley K."/>
            <person name="Muzny D."/>
            <person name="Gibbs R."/>
        </authorList>
    </citation>
    <scope>NUCLEOTIDE SEQUENCE</scope>
    <source>
        <strain evidence="6">Sampled in the wild</strain>
    </source>
</reference>
<keyword evidence="1" id="KW-0732">Signal</keyword>
<keyword evidence="2" id="KW-0677">Repeat</keyword>
<dbReference type="InterPro" id="IPR011992">
    <property type="entry name" value="EF-hand-dom_pair"/>
</dbReference>
<evidence type="ECO:0000259" key="5">
    <source>
        <dbReference type="PROSITE" id="PS50222"/>
    </source>
</evidence>
<dbReference type="PROSITE" id="PS00018">
    <property type="entry name" value="EF_HAND_1"/>
    <property type="match status" value="1"/>
</dbReference>
<dbReference type="InterPro" id="IPR052110">
    <property type="entry name" value="MCFD2-like"/>
</dbReference>
<keyword evidence="3" id="KW-0106">Calcium</keyword>
<dbReference type="InterPro" id="IPR002048">
    <property type="entry name" value="EF_hand_dom"/>
</dbReference>
<evidence type="ECO:0000313" key="7">
    <source>
        <dbReference type="Proteomes" id="UP000792457"/>
    </source>
</evidence>
<dbReference type="InterPro" id="IPR018247">
    <property type="entry name" value="EF_Hand_1_Ca_BS"/>
</dbReference>
<name>A0A8K0KPI0_LADFU</name>
<accession>A0A8K0KPI0</accession>
<evidence type="ECO:0000313" key="6">
    <source>
        <dbReference type="EMBL" id="KAG8238407.1"/>
    </source>
</evidence>
<dbReference type="PANTHER" id="PTHR23104:SF1">
    <property type="entry name" value="EF-HAND DOMAIN-CONTAINING PROTEIN"/>
    <property type="match status" value="1"/>
</dbReference>
<dbReference type="SUPFAM" id="SSF47473">
    <property type="entry name" value="EF-hand"/>
    <property type="match status" value="1"/>
</dbReference>
<dbReference type="AlphaFoldDB" id="A0A8K0KPI0"/>
<protein>
    <recommendedName>
        <fullName evidence="5">EF-hand domain-containing protein</fullName>
    </recommendedName>
</protein>
<dbReference type="GO" id="GO:0005509">
    <property type="term" value="F:calcium ion binding"/>
    <property type="evidence" value="ECO:0007669"/>
    <property type="project" value="InterPro"/>
</dbReference>
<comment type="caution">
    <text evidence="6">The sequence shown here is derived from an EMBL/GenBank/DDBJ whole genome shotgun (WGS) entry which is preliminary data.</text>
</comment>
<sequence length="122" mass="14189">MLNLVKNVVHINRLHDFDNNTKLDGLEILQAIRHVMHGENEEEQSANAEANQRGNSITKGTDSIDEDDFIYFVELIDQVLEEDDLDDDGFLSYAEYVQGRKNDHIKREKSSQKNTQKYFKCQ</sequence>
<feature type="region of interest" description="Disordered" evidence="4">
    <location>
        <begin position="37"/>
        <end position="61"/>
    </location>
</feature>
<keyword evidence="7" id="KW-1185">Reference proteome</keyword>
<feature type="domain" description="EF-hand" evidence="5">
    <location>
        <begin position="71"/>
        <end position="106"/>
    </location>
</feature>
<reference evidence="6" key="2">
    <citation type="submission" date="2017-10" db="EMBL/GenBank/DDBJ databases">
        <title>Ladona fulva Genome sequencing and assembly.</title>
        <authorList>
            <person name="Murali S."/>
            <person name="Richards S."/>
            <person name="Bandaranaike D."/>
            <person name="Bellair M."/>
            <person name="Blankenburg K."/>
            <person name="Chao H."/>
            <person name="Dinh H."/>
            <person name="Doddapaneni H."/>
            <person name="Dugan-Rocha S."/>
            <person name="Elkadiri S."/>
            <person name="Gnanaolivu R."/>
            <person name="Hernandez B."/>
            <person name="Skinner E."/>
            <person name="Javaid M."/>
            <person name="Lee S."/>
            <person name="Li M."/>
            <person name="Ming W."/>
            <person name="Munidasa M."/>
            <person name="Muniz J."/>
            <person name="Nguyen L."/>
            <person name="Hughes D."/>
            <person name="Osuji N."/>
            <person name="Pu L.-L."/>
            <person name="Puazo M."/>
            <person name="Qu C."/>
            <person name="Quiroz J."/>
            <person name="Raj R."/>
            <person name="Weissenberger G."/>
            <person name="Xin Y."/>
            <person name="Zou X."/>
            <person name="Han Y."/>
            <person name="Worley K."/>
            <person name="Muzny D."/>
            <person name="Gibbs R."/>
        </authorList>
    </citation>
    <scope>NUCLEOTIDE SEQUENCE</scope>
    <source>
        <strain evidence="6">Sampled in the wild</strain>
    </source>
</reference>
<dbReference type="EMBL" id="KZ309354">
    <property type="protein sequence ID" value="KAG8238407.1"/>
    <property type="molecule type" value="Genomic_DNA"/>
</dbReference>
<dbReference type="Proteomes" id="UP000792457">
    <property type="component" value="Unassembled WGS sequence"/>
</dbReference>
<organism evidence="6 7">
    <name type="scientific">Ladona fulva</name>
    <name type="common">Scarce chaser dragonfly</name>
    <name type="synonym">Libellula fulva</name>
    <dbReference type="NCBI Taxonomy" id="123851"/>
    <lineage>
        <taxon>Eukaryota</taxon>
        <taxon>Metazoa</taxon>
        <taxon>Ecdysozoa</taxon>
        <taxon>Arthropoda</taxon>
        <taxon>Hexapoda</taxon>
        <taxon>Insecta</taxon>
        <taxon>Pterygota</taxon>
        <taxon>Palaeoptera</taxon>
        <taxon>Odonata</taxon>
        <taxon>Epiprocta</taxon>
        <taxon>Anisoptera</taxon>
        <taxon>Libelluloidea</taxon>
        <taxon>Libellulidae</taxon>
        <taxon>Ladona</taxon>
    </lineage>
</organism>
<dbReference type="OrthoDB" id="289247at2759"/>
<evidence type="ECO:0000256" key="4">
    <source>
        <dbReference type="SAM" id="MobiDB-lite"/>
    </source>
</evidence>
<proteinExistence type="predicted"/>
<evidence type="ECO:0000256" key="1">
    <source>
        <dbReference type="ARBA" id="ARBA00022729"/>
    </source>
</evidence>
<dbReference type="PROSITE" id="PS50222">
    <property type="entry name" value="EF_HAND_2"/>
    <property type="match status" value="1"/>
</dbReference>
<evidence type="ECO:0000256" key="2">
    <source>
        <dbReference type="ARBA" id="ARBA00022737"/>
    </source>
</evidence>